<dbReference type="OrthoDB" id="16538at2759"/>
<evidence type="ECO:0000256" key="3">
    <source>
        <dbReference type="ARBA" id="ARBA00022884"/>
    </source>
</evidence>
<name>R7QE17_CHOCR</name>
<dbReference type="STRING" id="2769.R7QE17"/>
<dbReference type="GO" id="GO:0005852">
    <property type="term" value="C:eukaryotic translation initiation factor 3 complex"/>
    <property type="evidence" value="ECO:0007669"/>
    <property type="project" value="InterPro"/>
</dbReference>
<feature type="compositionally biased region" description="Acidic residues" evidence="5">
    <location>
        <begin position="514"/>
        <end position="531"/>
    </location>
</feature>
<dbReference type="Proteomes" id="UP000012073">
    <property type="component" value="Unassembled WGS sequence"/>
</dbReference>
<keyword evidence="7" id="KW-1185">Reference proteome</keyword>
<dbReference type="Gramene" id="CDF35701">
    <property type="protein sequence ID" value="CDF35701"/>
    <property type="gene ID" value="CHC_T00008997001"/>
</dbReference>
<sequence length="539" mass="60192">MAEFGPLTIHDNPDGWGPPMDLAPAKFQDMPYAPFSKSDRLGRAADWTSFGNRHHRDPTPEDPTSEFTIVDNKVIPRTGGYGRGRSSFRGSYRGRSGRYGDRGGDRDMNRRSNRGGRGSSRGGRSNYRSRWEDRRNIQRESSVEVGTEWVQLEELTSNALSKLSYKPVTSGETITTCGVLPYVDRTLDKITAKNPRPLRKSTTEYPRVTTTDDPVIRKIAASGEGSVFATGAILALIMAVPRSVQSWDVIVQRIGGKLFLDKRDGSMVDYVTVNETSHDAPKDEKNLTGDEVINSFQSLSKEATKINENFTQAVVSKTDVFKYPEGNPFADEVEGTPVNIAYRYRKWSLTDDITIVARCELDGAFKASAAEDEPLPISIRALNEFFDPNARQPTDWRGKLDTQRGAVLATEVKNNASKLARWTAEALLADTDRIQFGFVSRTRAAKADSHTILGAQMYRPKEFASQIALNTSNMWGILKEVIDSCYKNLEDGQKGVLLKDPNKSILRLYHVPDDAFEEDEEEDDEDEEGDDAQQGTLFM</sequence>
<protein>
    <submittedName>
        <fullName evidence="6">Translation initiation factor eIF3, subunit D</fullName>
    </submittedName>
</protein>
<dbReference type="AlphaFoldDB" id="R7QE17"/>
<evidence type="ECO:0000256" key="1">
    <source>
        <dbReference type="ARBA" id="ARBA00022490"/>
    </source>
</evidence>
<accession>R7QE17</accession>
<feature type="region of interest" description="Disordered" evidence="5">
    <location>
        <begin position="1"/>
        <end position="129"/>
    </location>
</feature>
<dbReference type="InterPro" id="IPR007783">
    <property type="entry name" value="eIF3d"/>
</dbReference>
<evidence type="ECO:0000256" key="4">
    <source>
        <dbReference type="ARBA" id="ARBA00022917"/>
    </source>
</evidence>
<keyword evidence="2 6" id="KW-0396">Initiation factor</keyword>
<proteinExistence type="predicted"/>
<dbReference type="PANTHER" id="PTHR12399">
    <property type="entry name" value="EUKARYOTIC TRANSLATION INITIATION FACTOR 3 SUBUNIT 7"/>
    <property type="match status" value="1"/>
</dbReference>
<keyword evidence="1" id="KW-0963">Cytoplasm</keyword>
<evidence type="ECO:0000256" key="5">
    <source>
        <dbReference type="SAM" id="MobiDB-lite"/>
    </source>
</evidence>
<dbReference type="PANTHER" id="PTHR12399:SF0">
    <property type="entry name" value="EUKARYOTIC TRANSLATION INITIATION FACTOR 3 SUBUNIT D"/>
    <property type="match status" value="1"/>
</dbReference>
<dbReference type="OMA" id="FMDKRDN"/>
<feature type="region of interest" description="Disordered" evidence="5">
    <location>
        <begin position="514"/>
        <end position="539"/>
    </location>
</feature>
<reference evidence="7" key="1">
    <citation type="journal article" date="2013" name="Proc. Natl. Acad. Sci. U.S.A.">
        <title>Genome structure and metabolic features in the red seaweed Chondrus crispus shed light on evolution of the Archaeplastida.</title>
        <authorList>
            <person name="Collen J."/>
            <person name="Porcel B."/>
            <person name="Carre W."/>
            <person name="Ball S.G."/>
            <person name="Chaparro C."/>
            <person name="Tonon T."/>
            <person name="Barbeyron T."/>
            <person name="Michel G."/>
            <person name="Noel B."/>
            <person name="Valentin K."/>
            <person name="Elias M."/>
            <person name="Artiguenave F."/>
            <person name="Arun A."/>
            <person name="Aury J.M."/>
            <person name="Barbosa-Neto J.F."/>
            <person name="Bothwell J.H."/>
            <person name="Bouget F.Y."/>
            <person name="Brillet L."/>
            <person name="Cabello-Hurtado F."/>
            <person name="Capella-Gutierrez S."/>
            <person name="Charrier B."/>
            <person name="Cladiere L."/>
            <person name="Cock J.M."/>
            <person name="Coelho S.M."/>
            <person name="Colleoni C."/>
            <person name="Czjzek M."/>
            <person name="Da Silva C."/>
            <person name="Delage L."/>
            <person name="Denoeud F."/>
            <person name="Deschamps P."/>
            <person name="Dittami S.M."/>
            <person name="Gabaldon T."/>
            <person name="Gachon C.M."/>
            <person name="Groisillier A."/>
            <person name="Herve C."/>
            <person name="Jabbari K."/>
            <person name="Katinka M."/>
            <person name="Kloareg B."/>
            <person name="Kowalczyk N."/>
            <person name="Labadie K."/>
            <person name="Leblanc C."/>
            <person name="Lopez P.J."/>
            <person name="McLachlan D.H."/>
            <person name="Meslet-Cladiere L."/>
            <person name="Moustafa A."/>
            <person name="Nehr Z."/>
            <person name="Nyvall Collen P."/>
            <person name="Panaud O."/>
            <person name="Partensky F."/>
            <person name="Poulain J."/>
            <person name="Rensing S.A."/>
            <person name="Rousvoal S."/>
            <person name="Samson G."/>
            <person name="Symeonidi A."/>
            <person name="Weissenbach J."/>
            <person name="Zambounis A."/>
            <person name="Wincker P."/>
            <person name="Boyen C."/>
        </authorList>
    </citation>
    <scope>NUCLEOTIDE SEQUENCE [LARGE SCALE GENOMIC DNA]</scope>
    <source>
        <strain evidence="7">cv. Stackhouse</strain>
    </source>
</reference>
<gene>
    <name evidence="6" type="ORF">CHC_T00008997001</name>
</gene>
<feature type="compositionally biased region" description="Basic and acidic residues" evidence="5">
    <location>
        <begin position="98"/>
        <end position="110"/>
    </location>
</feature>
<dbReference type="RefSeq" id="XP_005715520.1">
    <property type="nucleotide sequence ID" value="XM_005715463.1"/>
</dbReference>
<dbReference type="KEGG" id="ccp:CHC_T00008997001"/>
<evidence type="ECO:0000313" key="6">
    <source>
        <dbReference type="EMBL" id="CDF35701.1"/>
    </source>
</evidence>
<evidence type="ECO:0000313" key="7">
    <source>
        <dbReference type="Proteomes" id="UP000012073"/>
    </source>
</evidence>
<dbReference type="GeneID" id="17323233"/>
<feature type="compositionally biased region" description="Low complexity" evidence="5">
    <location>
        <begin position="84"/>
        <end position="94"/>
    </location>
</feature>
<dbReference type="GO" id="GO:0003723">
    <property type="term" value="F:RNA binding"/>
    <property type="evidence" value="ECO:0007669"/>
    <property type="project" value="UniProtKB-KW"/>
</dbReference>
<keyword evidence="3" id="KW-0694">RNA-binding</keyword>
<dbReference type="EMBL" id="HG001741">
    <property type="protein sequence ID" value="CDF35701.1"/>
    <property type="molecule type" value="Genomic_DNA"/>
</dbReference>
<dbReference type="GO" id="GO:0003743">
    <property type="term" value="F:translation initiation factor activity"/>
    <property type="evidence" value="ECO:0007669"/>
    <property type="project" value="UniProtKB-KW"/>
</dbReference>
<dbReference type="Pfam" id="PF05091">
    <property type="entry name" value="eIF-3_zeta"/>
    <property type="match status" value="1"/>
</dbReference>
<keyword evidence="4" id="KW-0648">Protein biosynthesis</keyword>
<organism evidence="6 7">
    <name type="scientific">Chondrus crispus</name>
    <name type="common">Carrageen Irish moss</name>
    <name type="synonym">Polymorpha crispa</name>
    <dbReference type="NCBI Taxonomy" id="2769"/>
    <lineage>
        <taxon>Eukaryota</taxon>
        <taxon>Rhodophyta</taxon>
        <taxon>Florideophyceae</taxon>
        <taxon>Rhodymeniophycidae</taxon>
        <taxon>Gigartinales</taxon>
        <taxon>Gigartinaceae</taxon>
        <taxon>Chondrus</taxon>
    </lineage>
</organism>
<evidence type="ECO:0000256" key="2">
    <source>
        <dbReference type="ARBA" id="ARBA00022540"/>
    </source>
</evidence>
<dbReference type="PhylomeDB" id="R7QE17"/>
<dbReference type="PIRSF" id="PIRSF016281">
    <property type="entry name" value="EIF-3_zeta"/>
    <property type="match status" value="1"/>
</dbReference>